<evidence type="ECO:0000313" key="2">
    <source>
        <dbReference type="Proteomes" id="UP001153636"/>
    </source>
</evidence>
<proteinExistence type="predicted"/>
<protein>
    <submittedName>
        <fullName evidence="1">Uncharacterized protein</fullName>
    </submittedName>
</protein>
<organism evidence="1 2">
    <name type="scientific">Psylliodes chrysocephalus</name>
    <dbReference type="NCBI Taxonomy" id="3402493"/>
    <lineage>
        <taxon>Eukaryota</taxon>
        <taxon>Metazoa</taxon>
        <taxon>Ecdysozoa</taxon>
        <taxon>Arthropoda</taxon>
        <taxon>Hexapoda</taxon>
        <taxon>Insecta</taxon>
        <taxon>Pterygota</taxon>
        <taxon>Neoptera</taxon>
        <taxon>Endopterygota</taxon>
        <taxon>Coleoptera</taxon>
        <taxon>Polyphaga</taxon>
        <taxon>Cucujiformia</taxon>
        <taxon>Chrysomeloidea</taxon>
        <taxon>Chrysomelidae</taxon>
        <taxon>Galerucinae</taxon>
        <taxon>Alticini</taxon>
        <taxon>Psylliodes</taxon>
    </lineage>
</organism>
<reference evidence="1" key="1">
    <citation type="submission" date="2022-01" db="EMBL/GenBank/DDBJ databases">
        <authorList>
            <person name="King R."/>
        </authorList>
    </citation>
    <scope>NUCLEOTIDE SEQUENCE</scope>
</reference>
<dbReference type="AlphaFoldDB" id="A0A9P0CNA8"/>
<dbReference type="PANTHER" id="PTHR33053:SF24">
    <property type="entry name" value="TRANSPOSASE DOMAIN-CONTAINING PROTEIN"/>
    <property type="match status" value="1"/>
</dbReference>
<keyword evidence="2" id="KW-1185">Reference proteome</keyword>
<gene>
    <name evidence="1" type="ORF">PSYICH_LOCUS3979</name>
</gene>
<dbReference type="OrthoDB" id="10053513at2759"/>
<sequence>MSKYYKEIVGKRQVYRRVSAQLKSKEIIIEKHTIDKSESDTDAELTQNKNAMVNVNQAGIDNNTNCLVQNYYNNDIYLSDSSVDLNTLEDVDVSVEFNQNKSNLANIDDSQSNLRLLLRKWALKNKVSHVAVRDLLHILTPLHPQLPLDPRSLLDTPVTNLSNYKKFNNGEYCYFGIENFLQKSDVINTIPKDVSDIKISFNIDGLPLFHSSSLQFWPILGLIKLKNDQVKFDPFVIGIYCGKSKPEPLESYLKDFVTELGDLLRRGCNIKNKLYSIKVHSFVCDAPARAFIKRTKSHSGYSSCDKCTQVGTYYKNRVIFSGINAQKRTDESFALQNDEDHHLGVSPLLVLNIGLVSSFPIDYMHCICLGVVKKLITSWLSGNLNVRLSAKLTNNISDNLLRIRKYIPAEFNRKPRGLNEVSHWKATEFRAFLLYYGPIVLKNNINKAIYEHFLLLHFGISILCSKQHISTKGYTLAENVLINFVKHSRHIYGLEFLIYNIHLLLHITDDVKEYGPLDSFSTFPFENTLGQLKNLIRSPNKPLQQIHRRLTELNYSTNSVSIKQSQFFHEHFDGPLPYEYHIFTQYKKMYCNNGMTISISPYNSENCYCLLKDNSIVQINNIITHDYCTFLVCKSFSVYKSLYTYPFPSSNLNIFAVSGLSSIVQVVRITDILAKCMILPLDDKTLASFPLLHYT</sequence>
<dbReference type="EMBL" id="OV651825">
    <property type="protein sequence ID" value="CAH1102780.1"/>
    <property type="molecule type" value="Genomic_DNA"/>
</dbReference>
<accession>A0A9P0CNA8</accession>
<name>A0A9P0CNA8_9CUCU</name>
<dbReference type="PANTHER" id="PTHR33053">
    <property type="entry name" value="PROTEIN, PUTATIVE-RELATED"/>
    <property type="match status" value="1"/>
</dbReference>
<evidence type="ECO:0000313" key="1">
    <source>
        <dbReference type="EMBL" id="CAH1102780.1"/>
    </source>
</evidence>
<dbReference type="Proteomes" id="UP001153636">
    <property type="component" value="Chromosome 13"/>
</dbReference>